<dbReference type="Proteomes" id="UP000002051">
    <property type="component" value="Chromosome 6"/>
</dbReference>
<evidence type="ECO:0008006" key="4">
    <source>
        <dbReference type="Google" id="ProtNLM"/>
    </source>
</evidence>
<sequence length="188" mass="21447">MSCSLSNLSAFHGLFQTIFDQNLCKTCPEISSSQTWKAVLKGWEHPVTLDADDNRTYVLKPDEEWNVAEDELVLGNSKSLNALFNGVDKNMFSLIRQCTLAKDACEILKIAHEGTTKVFEDQVLKLSYLDWVLQDTRPHDMVSNCKTKGETYKIGGFSLRKHCQKDMVCHHQKGDIVKKISFLDLVWF</sequence>
<reference evidence="1 3" key="1">
    <citation type="journal article" date="2011" name="Nature">
        <title>The Medicago genome provides insight into the evolution of rhizobial symbioses.</title>
        <authorList>
            <person name="Young N.D."/>
            <person name="Debelle F."/>
            <person name="Oldroyd G.E."/>
            <person name="Geurts R."/>
            <person name="Cannon S.B."/>
            <person name="Udvardi M.K."/>
            <person name="Benedito V.A."/>
            <person name="Mayer K.F."/>
            <person name="Gouzy J."/>
            <person name="Schoof H."/>
            <person name="Van de Peer Y."/>
            <person name="Proost S."/>
            <person name="Cook D.R."/>
            <person name="Meyers B.C."/>
            <person name="Spannagl M."/>
            <person name="Cheung F."/>
            <person name="De Mita S."/>
            <person name="Krishnakumar V."/>
            <person name="Gundlach H."/>
            <person name="Zhou S."/>
            <person name="Mudge J."/>
            <person name="Bharti A.K."/>
            <person name="Murray J.D."/>
            <person name="Naoumkina M.A."/>
            <person name="Rosen B."/>
            <person name="Silverstein K.A."/>
            <person name="Tang H."/>
            <person name="Rombauts S."/>
            <person name="Zhao P.X."/>
            <person name="Zhou P."/>
            <person name="Barbe V."/>
            <person name="Bardou P."/>
            <person name="Bechner M."/>
            <person name="Bellec A."/>
            <person name="Berger A."/>
            <person name="Berges H."/>
            <person name="Bidwell S."/>
            <person name="Bisseling T."/>
            <person name="Choisne N."/>
            <person name="Couloux A."/>
            <person name="Denny R."/>
            <person name="Deshpande S."/>
            <person name="Dai X."/>
            <person name="Doyle J.J."/>
            <person name="Dudez A.M."/>
            <person name="Farmer A.D."/>
            <person name="Fouteau S."/>
            <person name="Franken C."/>
            <person name="Gibelin C."/>
            <person name="Gish J."/>
            <person name="Goldstein S."/>
            <person name="Gonzalez A.J."/>
            <person name="Green P.J."/>
            <person name="Hallab A."/>
            <person name="Hartog M."/>
            <person name="Hua A."/>
            <person name="Humphray S.J."/>
            <person name="Jeong D.H."/>
            <person name="Jing Y."/>
            <person name="Jocker A."/>
            <person name="Kenton S.M."/>
            <person name="Kim D.J."/>
            <person name="Klee K."/>
            <person name="Lai H."/>
            <person name="Lang C."/>
            <person name="Lin S."/>
            <person name="Macmil S.L."/>
            <person name="Magdelenat G."/>
            <person name="Matthews L."/>
            <person name="McCorrison J."/>
            <person name="Monaghan E.L."/>
            <person name="Mun J.H."/>
            <person name="Najar F.Z."/>
            <person name="Nicholson C."/>
            <person name="Noirot C."/>
            <person name="O'Bleness M."/>
            <person name="Paule C.R."/>
            <person name="Poulain J."/>
            <person name="Prion F."/>
            <person name="Qin B."/>
            <person name="Qu C."/>
            <person name="Retzel E.F."/>
            <person name="Riddle C."/>
            <person name="Sallet E."/>
            <person name="Samain S."/>
            <person name="Samson N."/>
            <person name="Sanders I."/>
            <person name="Saurat O."/>
            <person name="Scarpelli C."/>
            <person name="Schiex T."/>
            <person name="Segurens B."/>
            <person name="Severin A.J."/>
            <person name="Sherrier D.J."/>
            <person name="Shi R."/>
            <person name="Sims S."/>
            <person name="Singer S.R."/>
            <person name="Sinharoy S."/>
            <person name="Sterck L."/>
            <person name="Viollet A."/>
            <person name="Wang B.B."/>
            <person name="Wang K."/>
            <person name="Wang M."/>
            <person name="Wang X."/>
            <person name="Warfsmann J."/>
            <person name="Weissenbach J."/>
            <person name="White D.D."/>
            <person name="White J.D."/>
            <person name="Wiley G.B."/>
            <person name="Wincker P."/>
            <person name="Xing Y."/>
            <person name="Yang L."/>
            <person name="Yao Z."/>
            <person name="Ying F."/>
            <person name="Zhai J."/>
            <person name="Zhou L."/>
            <person name="Zuber A."/>
            <person name="Denarie J."/>
            <person name="Dixon R.A."/>
            <person name="May G.D."/>
            <person name="Schwartz D.C."/>
            <person name="Rogers J."/>
            <person name="Quetier F."/>
            <person name="Town C.D."/>
            <person name="Roe B.A."/>
        </authorList>
    </citation>
    <scope>NUCLEOTIDE SEQUENCE [LARGE SCALE GENOMIC DNA]</scope>
    <source>
        <strain evidence="1">A17</strain>
        <strain evidence="2 3">cv. Jemalong A17</strain>
    </source>
</reference>
<reference evidence="2" key="3">
    <citation type="submission" date="2015-04" db="UniProtKB">
        <authorList>
            <consortium name="EnsemblPlants"/>
        </authorList>
    </citation>
    <scope>IDENTIFICATION</scope>
    <source>
        <strain evidence="2">cv. Jemalong A17</strain>
    </source>
</reference>
<name>A0A072UA42_MEDTR</name>
<dbReference type="AlphaFoldDB" id="A0A072UA42"/>
<keyword evidence="3" id="KW-1185">Reference proteome</keyword>
<dbReference type="EMBL" id="CM001222">
    <property type="protein sequence ID" value="KEH26286.1"/>
    <property type="molecule type" value="Genomic_DNA"/>
</dbReference>
<evidence type="ECO:0000313" key="3">
    <source>
        <dbReference type="Proteomes" id="UP000002051"/>
    </source>
</evidence>
<reference evidence="1 3" key="2">
    <citation type="journal article" date="2014" name="BMC Genomics">
        <title>An improved genome release (version Mt4.0) for the model legume Medicago truncatula.</title>
        <authorList>
            <person name="Tang H."/>
            <person name="Krishnakumar V."/>
            <person name="Bidwell S."/>
            <person name="Rosen B."/>
            <person name="Chan A."/>
            <person name="Zhou S."/>
            <person name="Gentzbittel L."/>
            <person name="Childs K.L."/>
            <person name="Yandell M."/>
            <person name="Gundlach H."/>
            <person name="Mayer K.F."/>
            <person name="Schwartz D.C."/>
            <person name="Town C.D."/>
        </authorList>
    </citation>
    <scope>GENOME REANNOTATION</scope>
    <source>
        <strain evidence="1">A17</strain>
        <strain evidence="2 3">cv. Jemalong A17</strain>
    </source>
</reference>
<evidence type="ECO:0000313" key="1">
    <source>
        <dbReference type="EMBL" id="KEH26286.1"/>
    </source>
</evidence>
<proteinExistence type="predicted"/>
<organism evidence="1 3">
    <name type="scientific">Medicago truncatula</name>
    <name type="common">Barrel medic</name>
    <name type="synonym">Medicago tribuloides</name>
    <dbReference type="NCBI Taxonomy" id="3880"/>
    <lineage>
        <taxon>Eukaryota</taxon>
        <taxon>Viridiplantae</taxon>
        <taxon>Streptophyta</taxon>
        <taxon>Embryophyta</taxon>
        <taxon>Tracheophyta</taxon>
        <taxon>Spermatophyta</taxon>
        <taxon>Magnoliopsida</taxon>
        <taxon>eudicotyledons</taxon>
        <taxon>Gunneridae</taxon>
        <taxon>Pentapetalae</taxon>
        <taxon>rosids</taxon>
        <taxon>fabids</taxon>
        <taxon>Fabales</taxon>
        <taxon>Fabaceae</taxon>
        <taxon>Papilionoideae</taxon>
        <taxon>50 kb inversion clade</taxon>
        <taxon>NPAAA clade</taxon>
        <taxon>Hologalegina</taxon>
        <taxon>IRL clade</taxon>
        <taxon>Trifolieae</taxon>
        <taxon>Medicago</taxon>
    </lineage>
</organism>
<protein>
    <recommendedName>
        <fullName evidence="4">Gag-pol polyprotein</fullName>
    </recommendedName>
</protein>
<evidence type="ECO:0000313" key="2">
    <source>
        <dbReference type="EnsemblPlants" id="KEH26286"/>
    </source>
</evidence>
<dbReference type="EnsemblPlants" id="KEH26286">
    <property type="protein sequence ID" value="KEH26286"/>
    <property type="gene ID" value="MTR_6g049290"/>
</dbReference>
<gene>
    <name evidence="1" type="ordered locus">MTR_6g049290</name>
</gene>
<accession>A0A072UA42</accession>
<dbReference type="HOGENOM" id="CLU_1443071_0_0_1"/>